<reference evidence="2 3" key="1">
    <citation type="submission" date="2022-03" db="EMBL/GenBank/DDBJ databases">
        <title>Complete genome of Streptomyces rimosus ssp. rimosus R7 (=ATCC 10970).</title>
        <authorList>
            <person name="Beganovic S."/>
            <person name="Ruckert C."/>
            <person name="Busche T."/>
            <person name="Kalinowski J."/>
            <person name="Wittmann C."/>
        </authorList>
    </citation>
    <scope>NUCLEOTIDE SEQUENCE [LARGE SCALE GENOMIC DNA]</scope>
    <source>
        <strain evidence="2 3">R7</strain>
    </source>
</reference>
<accession>A0ABY3Z760</accession>
<dbReference type="GeneID" id="66855531"/>
<feature type="signal peptide" evidence="1">
    <location>
        <begin position="1"/>
        <end position="25"/>
    </location>
</feature>
<protein>
    <recommendedName>
        <fullName evidence="4">Secreted protein</fullName>
    </recommendedName>
</protein>
<gene>
    <name evidence="2" type="ORF">SRIMR7_24670</name>
</gene>
<dbReference type="RefSeq" id="WP_003984091.1">
    <property type="nucleotide sequence ID" value="NZ_CP043497.1"/>
</dbReference>
<keyword evidence="1" id="KW-0732">Signal</keyword>
<evidence type="ECO:0008006" key="4">
    <source>
        <dbReference type="Google" id="ProtNLM"/>
    </source>
</evidence>
<dbReference type="EMBL" id="CP094298">
    <property type="protein sequence ID" value="UNZ05355.1"/>
    <property type="molecule type" value="Genomic_DNA"/>
</dbReference>
<proteinExistence type="predicted"/>
<sequence>MKYAKTAAFLAGSAMALGAASPVFAGPPRQGPSFSINGGIAEALKNKQLDGRQLDPVVRTVEETSSDLQDSPATRKLVHAVGDVAQKTPGLKGVEVARGSGK</sequence>
<evidence type="ECO:0000313" key="2">
    <source>
        <dbReference type="EMBL" id="UNZ05355.1"/>
    </source>
</evidence>
<organism evidence="2 3">
    <name type="scientific">Streptomyces rimosus subsp. rimosus</name>
    <dbReference type="NCBI Taxonomy" id="132474"/>
    <lineage>
        <taxon>Bacteria</taxon>
        <taxon>Bacillati</taxon>
        <taxon>Actinomycetota</taxon>
        <taxon>Actinomycetes</taxon>
        <taxon>Kitasatosporales</taxon>
        <taxon>Streptomycetaceae</taxon>
        <taxon>Streptomyces</taxon>
    </lineage>
</organism>
<evidence type="ECO:0000256" key="1">
    <source>
        <dbReference type="SAM" id="SignalP"/>
    </source>
</evidence>
<dbReference type="Proteomes" id="UP000829494">
    <property type="component" value="Chromosome"/>
</dbReference>
<feature type="chain" id="PRO_5047508342" description="Secreted protein" evidence="1">
    <location>
        <begin position="26"/>
        <end position="102"/>
    </location>
</feature>
<evidence type="ECO:0000313" key="3">
    <source>
        <dbReference type="Proteomes" id="UP000829494"/>
    </source>
</evidence>
<name>A0ABY3Z760_STRRM</name>
<keyword evidence="3" id="KW-1185">Reference proteome</keyword>